<dbReference type="Pfam" id="PF00294">
    <property type="entry name" value="PfkB"/>
    <property type="match status" value="1"/>
</dbReference>
<sequence>MGTDEPGGREILVVGAYFVDLIFHGLPAPVRPGREVFADGFTMMPGGAYTLAMAAHRLGHDVVWATDFGTDPFSTHVLHAARAEGVDESAFRHQPTPLRSLTVALSTPEDRAMVSFQDPSSPQPLSSLLRQYRPRVLMVPQLRYDADTVHALELARHLGTTVVMDCQDVAVDVDTRGVRAALASTDIFAPNAEEALRLTRAPTMDDAISRLNELVPTVVIKLGSAGATAAHDGERYDVAAPEVSALDTTGAGDCFNVGFVHGLLAGWPPAKCLAAAVACGTAATTGPGSSTAPGTADLERWLARTTILRLAAAAREQRWPTVQPPTMH</sequence>
<dbReference type="GO" id="GO:0016301">
    <property type="term" value="F:kinase activity"/>
    <property type="evidence" value="ECO:0007669"/>
    <property type="project" value="UniProtKB-KW"/>
</dbReference>
<accession>A0ABZ1YVC2</accession>
<evidence type="ECO:0000256" key="2">
    <source>
        <dbReference type="ARBA" id="ARBA00022777"/>
    </source>
</evidence>
<keyword evidence="2 4" id="KW-0418">Kinase</keyword>
<evidence type="ECO:0000259" key="3">
    <source>
        <dbReference type="Pfam" id="PF00294"/>
    </source>
</evidence>
<dbReference type="SUPFAM" id="SSF53613">
    <property type="entry name" value="Ribokinase-like"/>
    <property type="match status" value="1"/>
</dbReference>
<keyword evidence="5" id="KW-1185">Reference proteome</keyword>
<feature type="domain" description="Carbohydrate kinase PfkB" evidence="3">
    <location>
        <begin position="37"/>
        <end position="291"/>
    </location>
</feature>
<evidence type="ECO:0000313" key="4">
    <source>
        <dbReference type="EMBL" id="WUV45847.1"/>
    </source>
</evidence>
<dbReference type="RefSeq" id="WP_329409346.1">
    <property type="nucleotide sequence ID" value="NZ_CP109441.1"/>
</dbReference>
<protein>
    <submittedName>
        <fullName evidence="4">Carbohydrate kinase family protein</fullName>
    </submittedName>
</protein>
<name>A0ABZ1YVC2_9NOCA</name>
<dbReference type="InterPro" id="IPR029056">
    <property type="entry name" value="Ribokinase-like"/>
</dbReference>
<dbReference type="InterPro" id="IPR011611">
    <property type="entry name" value="PfkB_dom"/>
</dbReference>
<dbReference type="InterPro" id="IPR002173">
    <property type="entry name" value="Carboh/pur_kinase_PfkB_CS"/>
</dbReference>
<dbReference type="PANTHER" id="PTHR10584">
    <property type="entry name" value="SUGAR KINASE"/>
    <property type="match status" value="1"/>
</dbReference>
<dbReference type="PROSITE" id="PS00584">
    <property type="entry name" value="PFKB_KINASES_2"/>
    <property type="match status" value="1"/>
</dbReference>
<reference evidence="4" key="1">
    <citation type="submission" date="2022-10" db="EMBL/GenBank/DDBJ databases">
        <title>The complete genomes of actinobacterial strains from the NBC collection.</title>
        <authorList>
            <person name="Joergensen T.S."/>
            <person name="Alvarez Arevalo M."/>
            <person name="Sterndorff E.B."/>
            <person name="Faurdal D."/>
            <person name="Vuksanovic O."/>
            <person name="Mourched A.-S."/>
            <person name="Charusanti P."/>
            <person name="Shaw S."/>
            <person name="Blin K."/>
            <person name="Weber T."/>
        </authorList>
    </citation>
    <scope>NUCLEOTIDE SEQUENCE</scope>
    <source>
        <strain evidence="4">NBC_01482</strain>
    </source>
</reference>
<dbReference type="PANTHER" id="PTHR10584:SF167">
    <property type="entry name" value="PFKB DOMAIN PROTEIN"/>
    <property type="match status" value="1"/>
</dbReference>
<evidence type="ECO:0000256" key="1">
    <source>
        <dbReference type="ARBA" id="ARBA00022679"/>
    </source>
</evidence>
<dbReference type="Gene3D" id="3.40.1190.20">
    <property type="match status" value="1"/>
</dbReference>
<proteinExistence type="predicted"/>
<organism evidence="4 5">
    <name type="scientific">Nocardia vinacea</name>
    <dbReference type="NCBI Taxonomy" id="96468"/>
    <lineage>
        <taxon>Bacteria</taxon>
        <taxon>Bacillati</taxon>
        <taxon>Actinomycetota</taxon>
        <taxon>Actinomycetes</taxon>
        <taxon>Mycobacteriales</taxon>
        <taxon>Nocardiaceae</taxon>
        <taxon>Nocardia</taxon>
    </lineage>
</organism>
<dbReference type="EMBL" id="CP109441">
    <property type="protein sequence ID" value="WUV45847.1"/>
    <property type="molecule type" value="Genomic_DNA"/>
</dbReference>
<dbReference type="Proteomes" id="UP001432062">
    <property type="component" value="Chromosome"/>
</dbReference>
<keyword evidence="1" id="KW-0808">Transferase</keyword>
<gene>
    <name evidence="4" type="ORF">OG563_43350</name>
</gene>
<evidence type="ECO:0000313" key="5">
    <source>
        <dbReference type="Proteomes" id="UP001432062"/>
    </source>
</evidence>